<dbReference type="STRING" id="57664.SAMN05661003_11356"/>
<dbReference type="InterPro" id="IPR004849">
    <property type="entry name" value="6DGDH_YqeC"/>
</dbReference>
<organism evidence="6 7">
    <name type="scientific">Desulfuromonas thiophila</name>
    <dbReference type="NCBI Taxonomy" id="57664"/>
    <lineage>
        <taxon>Bacteria</taxon>
        <taxon>Pseudomonadati</taxon>
        <taxon>Thermodesulfobacteriota</taxon>
        <taxon>Desulfuromonadia</taxon>
        <taxon>Desulfuromonadales</taxon>
        <taxon>Desulfuromonadaceae</taxon>
        <taxon>Desulfuromonas</taxon>
    </lineage>
</organism>
<dbReference type="GO" id="GO:0006098">
    <property type="term" value="P:pentose-phosphate shunt"/>
    <property type="evidence" value="ECO:0007669"/>
    <property type="project" value="UniProtKB-UniPathway"/>
</dbReference>
<comment type="pathway">
    <text evidence="1">Carbohydrate degradation; pentose phosphate pathway.</text>
</comment>
<sequence>MQLAMLGLGRMGMNMARRLARDGHQLCVWNRTVERAQELAARESSVSAYGSLTELVASLTPPRQLWLMVPAGVAVDTLIDQLVPLLAPGDLLIDGGNSYYKDACRRADQLEARGLLFCDAGVSGGIWGLSEGYCLMVGGCRSAFDRIEPLLVSLAPPQGYLYCGAAGAGHFVKMLHNGIEYGMMQAYAEGFAVLEASDYGDQLDFAAVAHLWNQGSVVRSWLLELLEHAFTDDSRLQQLSGYVADSGEGRWTVQQAVETGVAAPVIALSLFQRFASRQPDAFSNRVLAALRREFGGHAVKSSAESQASP</sequence>
<reference evidence="7" key="1">
    <citation type="submission" date="2016-10" db="EMBL/GenBank/DDBJ databases">
        <authorList>
            <person name="Varghese N."/>
            <person name="Submissions S."/>
        </authorList>
    </citation>
    <scope>NUCLEOTIDE SEQUENCE [LARGE SCALE GENOMIC DNA]</scope>
    <source>
        <strain evidence="7">DSM 8987</strain>
    </source>
</reference>
<evidence type="ECO:0000313" key="6">
    <source>
        <dbReference type="EMBL" id="SDE50235.1"/>
    </source>
</evidence>
<dbReference type="SUPFAM" id="SSF51735">
    <property type="entry name" value="NAD(P)-binding Rossmann-fold domains"/>
    <property type="match status" value="1"/>
</dbReference>
<dbReference type="Pfam" id="PF00393">
    <property type="entry name" value="6PGD"/>
    <property type="match status" value="1"/>
</dbReference>
<dbReference type="NCBIfam" id="TIGR00872">
    <property type="entry name" value="gnd_rel"/>
    <property type="match status" value="1"/>
</dbReference>
<gene>
    <name evidence="6" type="ORF">SAMN05661003_11356</name>
</gene>
<feature type="domain" description="6-phosphogluconate dehydrogenase C-terminal" evidence="5">
    <location>
        <begin position="169"/>
        <end position="298"/>
    </location>
</feature>
<evidence type="ECO:0000313" key="7">
    <source>
        <dbReference type="Proteomes" id="UP000243205"/>
    </source>
</evidence>
<dbReference type="UniPathway" id="UPA00115"/>
<dbReference type="InterPro" id="IPR006183">
    <property type="entry name" value="Pgluconate_DH"/>
</dbReference>
<dbReference type="InterPro" id="IPR006184">
    <property type="entry name" value="6PGdom_BS"/>
</dbReference>
<dbReference type="Proteomes" id="UP000243205">
    <property type="component" value="Unassembled WGS sequence"/>
</dbReference>
<proteinExistence type="inferred from homology"/>
<keyword evidence="4" id="KW-0311">Gluconate utilization</keyword>
<dbReference type="GO" id="GO:0019521">
    <property type="term" value="P:D-gluconate metabolic process"/>
    <property type="evidence" value="ECO:0007669"/>
    <property type="project" value="UniProtKB-KW"/>
</dbReference>
<evidence type="ECO:0000256" key="2">
    <source>
        <dbReference type="ARBA" id="ARBA00008419"/>
    </source>
</evidence>
<dbReference type="EMBL" id="FNAQ01000013">
    <property type="protein sequence ID" value="SDE50235.1"/>
    <property type="molecule type" value="Genomic_DNA"/>
</dbReference>
<dbReference type="SMART" id="SM01350">
    <property type="entry name" value="6PGD"/>
    <property type="match status" value="1"/>
</dbReference>
<name>A0A1G7DHF9_9BACT</name>
<keyword evidence="7" id="KW-1185">Reference proteome</keyword>
<dbReference type="OrthoDB" id="9804542at2"/>
<dbReference type="PRINTS" id="PR00076">
    <property type="entry name" value="6PGDHDRGNASE"/>
</dbReference>
<comment type="similarity">
    <text evidence="2">Belongs to the 6-phosphogluconate dehydrogenase family.</text>
</comment>
<dbReference type="PROSITE" id="PS00895">
    <property type="entry name" value="3_HYDROXYISOBUT_DH"/>
    <property type="match status" value="1"/>
</dbReference>
<evidence type="ECO:0000259" key="5">
    <source>
        <dbReference type="SMART" id="SM01350"/>
    </source>
</evidence>
<evidence type="ECO:0000256" key="3">
    <source>
        <dbReference type="ARBA" id="ARBA00023002"/>
    </source>
</evidence>
<dbReference type="PANTHER" id="PTHR11811">
    <property type="entry name" value="6-PHOSPHOGLUCONATE DEHYDROGENASE"/>
    <property type="match status" value="1"/>
</dbReference>
<evidence type="ECO:0000256" key="1">
    <source>
        <dbReference type="ARBA" id="ARBA00004959"/>
    </source>
</evidence>
<dbReference type="InterPro" id="IPR013328">
    <property type="entry name" value="6PGD_dom2"/>
</dbReference>
<dbReference type="Pfam" id="PF03446">
    <property type="entry name" value="NAD_binding_2"/>
    <property type="match status" value="1"/>
</dbReference>
<dbReference type="AlphaFoldDB" id="A0A1G7DHF9"/>
<accession>A0A1G7DHF9</accession>
<keyword evidence="3" id="KW-0560">Oxidoreductase</keyword>
<dbReference type="PROSITE" id="PS00461">
    <property type="entry name" value="6PGD"/>
    <property type="match status" value="1"/>
</dbReference>
<dbReference type="SUPFAM" id="SSF48179">
    <property type="entry name" value="6-phosphogluconate dehydrogenase C-terminal domain-like"/>
    <property type="match status" value="1"/>
</dbReference>
<evidence type="ECO:0000256" key="4">
    <source>
        <dbReference type="ARBA" id="ARBA00023064"/>
    </source>
</evidence>
<dbReference type="InterPro" id="IPR036291">
    <property type="entry name" value="NAD(P)-bd_dom_sf"/>
</dbReference>
<dbReference type="Gene3D" id="1.10.1040.10">
    <property type="entry name" value="N-(1-d-carboxylethyl)-l-norvaline Dehydrogenase, domain 2"/>
    <property type="match status" value="1"/>
</dbReference>
<dbReference type="GO" id="GO:0050661">
    <property type="term" value="F:NADP binding"/>
    <property type="evidence" value="ECO:0007669"/>
    <property type="project" value="InterPro"/>
</dbReference>
<dbReference type="GO" id="GO:0004616">
    <property type="term" value="F:phosphogluconate dehydrogenase (decarboxylating) activity"/>
    <property type="evidence" value="ECO:0007669"/>
    <property type="project" value="InterPro"/>
</dbReference>
<protein>
    <submittedName>
        <fullName evidence="6">6-phosphogluconate dehydrogenase (Decarboxylating)</fullName>
    </submittedName>
</protein>
<dbReference type="Gene3D" id="3.40.50.720">
    <property type="entry name" value="NAD(P)-binding Rossmann-like Domain"/>
    <property type="match status" value="1"/>
</dbReference>
<dbReference type="RefSeq" id="WP_092079497.1">
    <property type="nucleotide sequence ID" value="NZ_FNAQ01000013.1"/>
</dbReference>
<dbReference type="GO" id="GO:0016054">
    <property type="term" value="P:organic acid catabolic process"/>
    <property type="evidence" value="ECO:0007669"/>
    <property type="project" value="UniProtKB-ARBA"/>
</dbReference>
<dbReference type="NCBIfam" id="NF007161">
    <property type="entry name" value="PRK09599.1"/>
    <property type="match status" value="1"/>
</dbReference>
<dbReference type="InterPro" id="IPR006115">
    <property type="entry name" value="6PGDH_NADP-bd"/>
</dbReference>
<dbReference type="InterPro" id="IPR002204">
    <property type="entry name" value="3-OH-isobutyrate_DH-rel_CS"/>
</dbReference>
<dbReference type="InterPro" id="IPR008927">
    <property type="entry name" value="6-PGluconate_DH-like_C_sf"/>
</dbReference>
<dbReference type="InterPro" id="IPR006114">
    <property type="entry name" value="6PGDH_C"/>
</dbReference>